<name>A0A329MMQ8_9BACL</name>
<dbReference type="InterPro" id="IPR009057">
    <property type="entry name" value="Homeodomain-like_sf"/>
</dbReference>
<evidence type="ECO:0000256" key="2">
    <source>
        <dbReference type="ARBA" id="ARBA00023125"/>
    </source>
</evidence>
<keyword evidence="2" id="KW-0238">DNA-binding</keyword>
<dbReference type="Gene3D" id="1.10.10.60">
    <property type="entry name" value="Homeodomain-like"/>
    <property type="match status" value="2"/>
</dbReference>
<evidence type="ECO:0000259" key="5">
    <source>
        <dbReference type="PROSITE" id="PS01124"/>
    </source>
</evidence>
<dbReference type="PANTHER" id="PTHR43280">
    <property type="entry name" value="ARAC-FAMILY TRANSCRIPTIONAL REGULATOR"/>
    <property type="match status" value="1"/>
</dbReference>
<dbReference type="PROSITE" id="PS01124">
    <property type="entry name" value="HTH_ARAC_FAMILY_2"/>
    <property type="match status" value="1"/>
</dbReference>
<dbReference type="RefSeq" id="WP_113030847.1">
    <property type="nucleotide sequence ID" value="NZ_QMFB01000005.1"/>
</dbReference>
<proteinExistence type="predicted"/>
<keyword evidence="3" id="KW-0804">Transcription</keyword>
<dbReference type="GO" id="GO:0043565">
    <property type="term" value="F:sequence-specific DNA binding"/>
    <property type="evidence" value="ECO:0007669"/>
    <property type="project" value="InterPro"/>
</dbReference>
<evidence type="ECO:0000313" key="6">
    <source>
        <dbReference type="EMBL" id="RAV21145.1"/>
    </source>
</evidence>
<evidence type="ECO:0000256" key="4">
    <source>
        <dbReference type="SAM" id="Phobius"/>
    </source>
</evidence>
<reference evidence="6 7" key="1">
    <citation type="journal article" date="2009" name="Int. J. Syst. Evol. Microbiol.">
        <title>Paenibacillus contaminans sp. nov., isolated from a contaminated laboratory plate.</title>
        <authorList>
            <person name="Chou J.H."/>
            <person name="Lee J.H."/>
            <person name="Lin M.C."/>
            <person name="Chang P.S."/>
            <person name="Arun A.B."/>
            <person name="Young C.C."/>
            <person name="Chen W.M."/>
        </authorList>
    </citation>
    <scope>NUCLEOTIDE SEQUENCE [LARGE SCALE GENOMIC DNA]</scope>
    <source>
        <strain evidence="6 7">CKOBP-6</strain>
    </source>
</reference>
<dbReference type="Pfam" id="PF12833">
    <property type="entry name" value="HTH_18"/>
    <property type="match status" value="1"/>
</dbReference>
<dbReference type="EMBL" id="QMFB01000005">
    <property type="protein sequence ID" value="RAV21145.1"/>
    <property type="molecule type" value="Genomic_DNA"/>
</dbReference>
<organism evidence="6 7">
    <name type="scientific">Paenibacillus contaminans</name>
    <dbReference type="NCBI Taxonomy" id="450362"/>
    <lineage>
        <taxon>Bacteria</taxon>
        <taxon>Bacillati</taxon>
        <taxon>Bacillota</taxon>
        <taxon>Bacilli</taxon>
        <taxon>Bacillales</taxon>
        <taxon>Paenibacillaceae</taxon>
        <taxon>Paenibacillus</taxon>
    </lineage>
</organism>
<evidence type="ECO:0000256" key="1">
    <source>
        <dbReference type="ARBA" id="ARBA00023015"/>
    </source>
</evidence>
<dbReference type="Proteomes" id="UP000250369">
    <property type="component" value="Unassembled WGS sequence"/>
</dbReference>
<dbReference type="PRINTS" id="PR00032">
    <property type="entry name" value="HTHARAC"/>
</dbReference>
<protein>
    <submittedName>
        <fullName evidence="6">AraC family transcriptional regulator</fullName>
    </submittedName>
</protein>
<dbReference type="PANTHER" id="PTHR43280:SF2">
    <property type="entry name" value="HTH-TYPE TRANSCRIPTIONAL REGULATOR EXSA"/>
    <property type="match status" value="1"/>
</dbReference>
<dbReference type="AlphaFoldDB" id="A0A329MMQ8"/>
<keyword evidence="7" id="KW-1185">Reference proteome</keyword>
<keyword evidence="4" id="KW-0812">Transmembrane</keyword>
<evidence type="ECO:0000256" key="3">
    <source>
        <dbReference type="ARBA" id="ARBA00023163"/>
    </source>
</evidence>
<feature type="transmembrane region" description="Helical" evidence="4">
    <location>
        <begin position="12"/>
        <end position="35"/>
    </location>
</feature>
<dbReference type="InterPro" id="IPR018060">
    <property type="entry name" value="HTH_AraC"/>
</dbReference>
<accession>A0A329MMQ8</accession>
<evidence type="ECO:0000313" key="7">
    <source>
        <dbReference type="Proteomes" id="UP000250369"/>
    </source>
</evidence>
<keyword evidence="4" id="KW-1133">Transmembrane helix</keyword>
<dbReference type="SUPFAM" id="SSF46689">
    <property type="entry name" value="Homeodomain-like"/>
    <property type="match status" value="1"/>
</dbReference>
<feature type="domain" description="HTH araC/xylS-type" evidence="5">
    <location>
        <begin position="658"/>
        <end position="757"/>
    </location>
</feature>
<dbReference type="InterPro" id="IPR020449">
    <property type="entry name" value="Tscrpt_reg_AraC-type_HTH"/>
</dbReference>
<sequence>MMMQWLRSRIYLLRILLSFMLVVLMLVGSSILFYYNSQSKVLAMQADSDRKLLTQINYNIENMNNIIQTLAMSVYYDNDLVALKSGSDFLQSLTKLEKLNQLVTFSPFLHSIVIYNGKQDRFFSSTNHNLDNEQMIKQVGQMLNEGKALPKLQLFPVRYGSKQEEQLLTFVMYDGASANGLLLLNIKPEWLLNNLNTLNRLAERQNNAILLINQEGNLLIRNQQLPDQETIKTELLQHIANSERPLDYFTYTHAGKTYMTTYLSGGVNDWKMISLQAYEEVLNNVRELRLTASLLTIAVTLVTVLLVWYSSHRLYRPINNLVKQVNRDHRHPSSAIGDELSFLSNIYAQLNERVKDAETGQVSQQYMAKSDRLRSLIADSQALKQDEFSAMIEQYQLDLKRDGFYAAAVVKIDNGHQIAALKEGAAISLFYSAIANIAEELLRADYACQAIDMRSDHIVLLISRGEPLDFGELQASFQQIQGIVQSYYKITFTATLSERFDRYTEITQFYEQAQRYSNYRIVFGKQSVIMPEIVEENERNESFTIPPELEKRITESIKSGDLAQTDEALQKWMQHVSRFTFENMFSALLHMVVILNHTLSEINHYSLNPIAINLHSISRRIFEKETLEEIRTVLMDVIRELSEKRQHKKEDRNRLIVEAIKEIIDAQFHDPDLNVQKIADLLKMRHVYLGQLFKEYESMTIVDSINDRRLERAKLYLEQHDWNVNEIMVRVGFGNESYFYRLFKRKYGTTPKEYRIKKGIELKN</sequence>
<dbReference type="OrthoDB" id="2484341at2"/>
<dbReference type="SMART" id="SM00342">
    <property type="entry name" value="HTH_ARAC"/>
    <property type="match status" value="1"/>
</dbReference>
<dbReference type="GO" id="GO:0003700">
    <property type="term" value="F:DNA-binding transcription factor activity"/>
    <property type="evidence" value="ECO:0007669"/>
    <property type="project" value="InterPro"/>
</dbReference>
<keyword evidence="4" id="KW-0472">Membrane</keyword>
<comment type="caution">
    <text evidence="6">The sequence shown here is derived from an EMBL/GenBank/DDBJ whole genome shotgun (WGS) entry which is preliminary data.</text>
</comment>
<gene>
    <name evidence="6" type="ORF">DQG23_10790</name>
</gene>
<keyword evidence="1" id="KW-0805">Transcription regulation</keyword>